<dbReference type="FunFam" id="1.10.510.10:FF:000667">
    <property type="entry name" value="Tyrosine-protein kinase receptor"/>
    <property type="match status" value="1"/>
</dbReference>
<comment type="subcellular location">
    <subcellularLocation>
        <location evidence="1">Membrane</location>
        <topology evidence="1">Single-pass type I membrane protein</topology>
    </subcellularLocation>
</comment>
<dbReference type="SMART" id="SM00219">
    <property type="entry name" value="TyrKc"/>
    <property type="match status" value="1"/>
</dbReference>
<dbReference type="Proteomes" id="UP000194236">
    <property type="component" value="Unassembled WGS sequence"/>
</dbReference>
<dbReference type="InterPro" id="IPR002011">
    <property type="entry name" value="Tyr_kinase_rcpt_2_CS"/>
</dbReference>
<evidence type="ECO:0000256" key="2">
    <source>
        <dbReference type="ARBA" id="ARBA00011902"/>
    </source>
</evidence>
<evidence type="ECO:0000256" key="3">
    <source>
        <dbReference type="ARBA" id="ARBA00022679"/>
    </source>
</evidence>
<organism evidence="15 16">
    <name type="scientific">Euroglyphus maynei</name>
    <name type="common">Mayne's house dust mite</name>
    <dbReference type="NCBI Taxonomy" id="6958"/>
    <lineage>
        <taxon>Eukaryota</taxon>
        <taxon>Metazoa</taxon>
        <taxon>Ecdysozoa</taxon>
        <taxon>Arthropoda</taxon>
        <taxon>Chelicerata</taxon>
        <taxon>Arachnida</taxon>
        <taxon>Acari</taxon>
        <taxon>Acariformes</taxon>
        <taxon>Sarcoptiformes</taxon>
        <taxon>Astigmata</taxon>
        <taxon>Psoroptidia</taxon>
        <taxon>Analgoidea</taxon>
        <taxon>Pyroglyphidae</taxon>
        <taxon>Pyroglyphinae</taxon>
        <taxon>Euroglyphus</taxon>
    </lineage>
</organism>
<evidence type="ECO:0000256" key="10">
    <source>
        <dbReference type="ARBA" id="ARBA00022989"/>
    </source>
</evidence>
<keyword evidence="9" id="KW-0067">ATP-binding</keyword>
<dbReference type="Pfam" id="PF07714">
    <property type="entry name" value="PK_Tyr_Ser-Thr"/>
    <property type="match status" value="1"/>
</dbReference>
<evidence type="ECO:0000256" key="13">
    <source>
        <dbReference type="ARBA" id="ARBA00051243"/>
    </source>
</evidence>
<dbReference type="PANTHER" id="PTHR24416:SF525">
    <property type="entry name" value="INSULIN-LIKE RECEPTOR"/>
    <property type="match status" value="1"/>
</dbReference>
<dbReference type="AlphaFoldDB" id="A0A1Y3AUY2"/>
<sequence length="188" mass="21466">MAAQSSSSSASSPNRINTNDNFSLPSIRVAIKQLKDSSGGCFNGSTTIINKEKFIQEAKFMKTFNSNFLVKLLGVSTVDEPILVVMEYMENGDLKRFLRQRYQDYLKSRNSDLLPSFDQLARMAIQIADGMHYLHSKKVIHRDLAARNCMVAADLTVKIGDFGLTRDLYEKDYYRFGLIMFIIFFFVK</sequence>
<evidence type="ECO:0000256" key="5">
    <source>
        <dbReference type="ARBA" id="ARBA00022729"/>
    </source>
</evidence>
<dbReference type="Gene3D" id="3.30.200.20">
    <property type="entry name" value="Phosphorylase Kinase, domain 1"/>
    <property type="match status" value="1"/>
</dbReference>
<keyword evidence="8" id="KW-0418">Kinase</keyword>
<dbReference type="SUPFAM" id="SSF56112">
    <property type="entry name" value="Protein kinase-like (PK-like)"/>
    <property type="match status" value="1"/>
</dbReference>
<dbReference type="InterPro" id="IPR008266">
    <property type="entry name" value="Tyr_kinase_AS"/>
</dbReference>
<dbReference type="GO" id="GO:0043235">
    <property type="term" value="C:receptor complex"/>
    <property type="evidence" value="ECO:0007669"/>
    <property type="project" value="TreeGrafter"/>
</dbReference>
<evidence type="ECO:0000256" key="6">
    <source>
        <dbReference type="ARBA" id="ARBA00022737"/>
    </source>
</evidence>
<evidence type="ECO:0000256" key="12">
    <source>
        <dbReference type="ARBA" id="ARBA00023137"/>
    </source>
</evidence>
<dbReference type="PRINTS" id="PR00109">
    <property type="entry name" value="TYRKINASE"/>
</dbReference>
<feature type="domain" description="Protein kinase" evidence="14">
    <location>
        <begin position="1"/>
        <end position="188"/>
    </location>
</feature>
<reference evidence="15 16" key="1">
    <citation type="submission" date="2017-03" db="EMBL/GenBank/DDBJ databases">
        <title>Genome Survey of Euroglyphus maynei.</title>
        <authorList>
            <person name="Arlian L.G."/>
            <person name="Morgan M.S."/>
            <person name="Rider S.D."/>
        </authorList>
    </citation>
    <scope>NUCLEOTIDE SEQUENCE [LARGE SCALE GENOMIC DNA]</scope>
    <source>
        <strain evidence="15">Arlian Lab</strain>
        <tissue evidence="15">Whole body</tissue>
    </source>
</reference>
<dbReference type="PROSITE" id="PS00239">
    <property type="entry name" value="RECEPTOR_TYR_KIN_II"/>
    <property type="match status" value="1"/>
</dbReference>
<evidence type="ECO:0000256" key="8">
    <source>
        <dbReference type="ARBA" id="ARBA00022777"/>
    </source>
</evidence>
<dbReference type="EC" id="2.7.10.1" evidence="2"/>
<dbReference type="OrthoDB" id="73209at2759"/>
<dbReference type="GO" id="GO:0005886">
    <property type="term" value="C:plasma membrane"/>
    <property type="evidence" value="ECO:0007669"/>
    <property type="project" value="TreeGrafter"/>
</dbReference>
<evidence type="ECO:0000256" key="11">
    <source>
        <dbReference type="ARBA" id="ARBA00023136"/>
    </source>
</evidence>
<keyword evidence="15" id="KW-0675">Receptor</keyword>
<protein>
    <recommendedName>
        <fullName evidence="2">receptor protein-tyrosine kinase</fullName>
        <ecNumber evidence="2">2.7.10.1</ecNumber>
    </recommendedName>
</protein>
<dbReference type="InterPro" id="IPR011009">
    <property type="entry name" value="Kinase-like_dom_sf"/>
</dbReference>
<keyword evidence="11" id="KW-0472">Membrane</keyword>
<gene>
    <name evidence="15" type="ORF">BLA29_011281</name>
</gene>
<dbReference type="PROSITE" id="PS50011">
    <property type="entry name" value="PROTEIN_KINASE_DOM"/>
    <property type="match status" value="1"/>
</dbReference>
<dbReference type="GO" id="GO:0007169">
    <property type="term" value="P:cell surface receptor protein tyrosine kinase signaling pathway"/>
    <property type="evidence" value="ECO:0007669"/>
    <property type="project" value="InterPro"/>
</dbReference>
<dbReference type="EMBL" id="MUJZ01056968">
    <property type="protein sequence ID" value="OTF72282.1"/>
    <property type="molecule type" value="Genomic_DNA"/>
</dbReference>
<dbReference type="PROSITE" id="PS00109">
    <property type="entry name" value="PROTEIN_KINASE_TYR"/>
    <property type="match status" value="1"/>
</dbReference>
<dbReference type="InterPro" id="IPR001245">
    <property type="entry name" value="Ser-Thr/Tyr_kinase_cat_dom"/>
</dbReference>
<dbReference type="PANTHER" id="PTHR24416">
    <property type="entry name" value="TYROSINE-PROTEIN KINASE RECEPTOR"/>
    <property type="match status" value="1"/>
</dbReference>
<comment type="caution">
    <text evidence="15">The sequence shown here is derived from an EMBL/GenBank/DDBJ whole genome shotgun (WGS) entry which is preliminary data.</text>
</comment>
<keyword evidence="7" id="KW-0547">Nucleotide-binding</keyword>
<keyword evidence="6" id="KW-0677">Repeat</keyword>
<comment type="catalytic activity">
    <reaction evidence="13">
        <text>L-tyrosyl-[protein] + ATP = O-phospho-L-tyrosyl-[protein] + ADP + H(+)</text>
        <dbReference type="Rhea" id="RHEA:10596"/>
        <dbReference type="Rhea" id="RHEA-COMP:10136"/>
        <dbReference type="Rhea" id="RHEA-COMP:20101"/>
        <dbReference type="ChEBI" id="CHEBI:15378"/>
        <dbReference type="ChEBI" id="CHEBI:30616"/>
        <dbReference type="ChEBI" id="CHEBI:46858"/>
        <dbReference type="ChEBI" id="CHEBI:61978"/>
        <dbReference type="ChEBI" id="CHEBI:456216"/>
        <dbReference type="EC" id="2.7.10.1"/>
    </reaction>
</comment>
<evidence type="ECO:0000256" key="7">
    <source>
        <dbReference type="ARBA" id="ARBA00022741"/>
    </source>
</evidence>
<evidence type="ECO:0000259" key="14">
    <source>
        <dbReference type="PROSITE" id="PS50011"/>
    </source>
</evidence>
<evidence type="ECO:0000313" key="15">
    <source>
        <dbReference type="EMBL" id="OTF72282.1"/>
    </source>
</evidence>
<evidence type="ECO:0000256" key="1">
    <source>
        <dbReference type="ARBA" id="ARBA00004479"/>
    </source>
</evidence>
<keyword evidence="10" id="KW-1133">Transmembrane helix</keyword>
<dbReference type="InterPro" id="IPR000719">
    <property type="entry name" value="Prot_kinase_dom"/>
</dbReference>
<keyword evidence="16" id="KW-1185">Reference proteome</keyword>
<accession>A0A1Y3AUY2</accession>
<dbReference type="InterPro" id="IPR020635">
    <property type="entry name" value="Tyr_kinase_cat_dom"/>
</dbReference>
<keyword evidence="5" id="KW-0732">Signal</keyword>
<evidence type="ECO:0000256" key="9">
    <source>
        <dbReference type="ARBA" id="ARBA00022840"/>
    </source>
</evidence>
<proteinExistence type="predicted"/>
<name>A0A1Y3AUY2_EURMA</name>
<dbReference type="GO" id="GO:0004714">
    <property type="term" value="F:transmembrane receptor protein tyrosine kinase activity"/>
    <property type="evidence" value="ECO:0007669"/>
    <property type="project" value="UniProtKB-EC"/>
</dbReference>
<dbReference type="InterPro" id="IPR050122">
    <property type="entry name" value="RTK"/>
</dbReference>
<evidence type="ECO:0000256" key="4">
    <source>
        <dbReference type="ARBA" id="ARBA00022692"/>
    </source>
</evidence>
<dbReference type="Gene3D" id="1.10.510.10">
    <property type="entry name" value="Transferase(Phosphotransferase) domain 1"/>
    <property type="match status" value="1"/>
</dbReference>
<keyword evidence="3" id="KW-0808">Transferase</keyword>
<evidence type="ECO:0000313" key="16">
    <source>
        <dbReference type="Proteomes" id="UP000194236"/>
    </source>
</evidence>
<keyword evidence="12" id="KW-0829">Tyrosine-protein kinase</keyword>
<dbReference type="GO" id="GO:0005524">
    <property type="term" value="F:ATP binding"/>
    <property type="evidence" value="ECO:0007669"/>
    <property type="project" value="UniProtKB-KW"/>
</dbReference>
<keyword evidence="4" id="KW-0812">Transmembrane</keyword>